<dbReference type="Proteomes" id="UP000265566">
    <property type="component" value="Chromosome 8"/>
</dbReference>
<gene>
    <name evidence="2" type="ORF">MtrunA17_Chr8g0392231</name>
</gene>
<proteinExistence type="predicted"/>
<name>A0A396GTH2_MEDTR</name>
<comment type="caution">
    <text evidence="2">The sequence shown here is derived from an EMBL/GenBank/DDBJ whole genome shotgun (WGS) entry which is preliminary data.</text>
</comment>
<dbReference type="Gramene" id="rna50473">
    <property type="protein sequence ID" value="RHN43843.1"/>
    <property type="gene ID" value="gene50473"/>
</dbReference>
<reference evidence="3" key="1">
    <citation type="journal article" date="2018" name="Nat. Plants">
        <title>Whole-genome landscape of Medicago truncatula symbiotic genes.</title>
        <authorList>
            <person name="Pecrix Y."/>
            <person name="Staton S.E."/>
            <person name="Sallet E."/>
            <person name="Lelandais-Briere C."/>
            <person name="Moreau S."/>
            <person name="Carrere S."/>
            <person name="Blein T."/>
            <person name="Jardinaud M.F."/>
            <person name="Latrasse D."/>
            <person name="Zouine M."/>
            <person name="Zahm M."/>
            <person name="Kreplak J."/>
            <person name="Mayjonade B."/>
            <person name="Satge C."/>
            <person name="Perez M."/>
            <person name="Cauet S."/>
            <person name="Marande W."/>
            <person name="Chantry-Darmon C."/>
            <person name="Lopez-Roques C."/>
            <person name="Bouchez O."/>
            <person name="Berard A."/>
            <person name="Debelle F."/>
            <person name="Munos S."/>
            <person name="Bendahmane A."/>
            <person name="Berges H."/>
            <person name="Niebel A."/>
            <person name="Buitink J."/>
            <person name="Frugier F."/>
            <person name="Benhamed M."/>
            <person name="Crespi M."/>
            <person name="Gouzy J."/>
            <person name="Gamas P."/>
        </authorList>
    </citation>
    <scope>NUCLEOTIDE SEQUENCE [LARGE SCALE GENOMIC DNA]</scope>
    <source>
        <strain evidence="3">cv. Jemalong A17</strain>
    </source>
</reference>
<evidence type="ECO:0000256" key="1">
    <source>
        <dbReference type="SAM" id="MobiDB-lite"/>
    </source>
</evidence>
<evidence type="ECO:0008006" key="4">
    <source>
        <dbReference type="Google" id="ProtNLM"/>
    </source>
</evidence>
<feature type="region of interest" description="Disordered" evidence="1">
    <location>
        <begin position="181"/>
        <end position="204"/>
    </location>
</feature>
<evidence type="ECO:0000313" key="2">
    <source>
        <dbReference type="EMBL" id="RHN43843.1"/>
    </source>
</evidence>
<dbReference type="AlphaFoldDB" id="A0A396GTH2"/>
<evidence type="ECO:0000313" key="3">
    <source>
        <dbReference type="Proteomes" id="UP000265566"/>
    </source>
</evidence>
<feature type="compositionally biased region" description="Pro residues" evidence="1">
    <location>
        <begin position="184"/>
        <end position="194"/>
    </location>
</feature>
<organism evidence="2 3">
    <name type="scientific">Medicago truncatula</name>
    <name type="common">Barrel medic</name>
    <name type="synonym">Medicago tribuloides</name>
    <dbReference type="NCBI Taxonomy" id="3880"/>
    <lineage>
        <taxon>Eukaryota</taxon>
        <taxon>Viridiplantae</taxon>
        <taxon>Streptophyta</taxon>
        <taxon>Embryophyta</taxon>
        <taxon>Tracheophyta</taxon>
        <taxon>Spermatophyta</taxon>
        <taxon>Magnoliopsida</taxon>
        <taxon>eudicotyledons</taxon>
        <taxon>Gunneridae</taxon>
        <taxon>Pentapetalae</taxon>
        <taxon>rosids</taxon>
        <taxon>fabids</taxon>
        <taxon>Fabales</taxon>
        <taxon>Fabaceae</taxon>
        <taxon>Papilionoideae</taxon>
        <taxon>50 kb inversion clade</taxon>
        <taxon>NPAAA clade</taxon>
        <taxon>Hologalegina</taxon>
        <taxon>IRL clade</taxon>
        <taxon>Trifolieae</taxon>
        <taxon>Medicago</taxon>
    </lineage>
</organism>
<sequence length="546" mass="62124">MELSLFDGDEDAYWWILSTESYFRATGKSEMAKMMVAALAMRGEALKWWLWWSHRHSRSNWDTFTTALLWRFKHEWRHLLPVLEEETEEACELSQSAVKLVTDIAGANNLNPSPCSKLVEKPPITSDLVDSVTTDAGEHDLDFPLKLEVPLVQLEITTSIGQIQQRSVNIVMENNKFCNRSLSPPSPLPKPPDPCAATDSDRDSDFDVDSNSFVFLPDDATNHYSCFLQPQPAPRTKPLYDFFRSQISPPQALELLLTHPPTSPFSVLPPASSLPPKPPDPLIALLPLTPPTPSLPPKPPDQSLATADTKFPIHISFSLPYFDPPTLNLQLTTKAQSLIEEGGYSNPQSTLYLSISTIRKSSTEMKGFSLMTKHGDLDYPVKLSLKAIPPPKPPDKSDIPAIRLKLRNSSAYVEKKELPPMFNLPHRPPAKPPHYSHHIELNEVSVDWVQFRFFHKSYGRKSFHYSIWWKIYKGLETRSVVWCDNYPEVFPTFKCKREFECAKVKIVTIIHEDYEYCIYLLVIRLCNISQCVLSLPESEYVILLGF</sequence>
<accession>A0A396GTH2</accession>
<protein>
    <recommendedName>
        <fullName evidence="4">Swarming motility protein ybiA</fullName>
    </recommendedName>
</protein>
<dbReference type="EMBL" id="PSQE01000008">
    <property type="protein sequence ID" value="RHN43843.1"/>
    <property type="molecule type" value="Genomic_DNA"/>
</dbReference>